<gene>
    <name evidence="3" type="ORF">Tco_0678290</name>
</gene>
<feature type="compositionally biased region" description="Acidic residues" evidence="1">
    <location>
        <begin position="288"/>
        <end position="298"/>
    </location>
</feature>
<protein>
    <recommendedName>
        <fullName evidence="2">Retrovirus-related Pol polyprotein from transposon TNT 1-94-like beta-barrel domain-containing protein</fullName>
    </recommendedName>
</protein>
<feature type="domain" description="Retrovirus-related Pol polyprotein from transposon TNT 1-94-like beta-barrel" evidence="2">
    <location>
        <begin position="41"/>
        <end position="102"/>
    </location>
</feature>
<name>A0ABQ4XEV0_9ASTR</name>
<reference evidence="3" key="1">
    <citation type="journal article" date="2022" name="Int. J. Mol. Sci.">
        <title>Draft Genome of Tanacetum Coccineum: Genomic Comparison of Closely Related Tanacetum-Family Plants.</title>
        <authorList>
            <person name="Yamashiro T."/>
            <person name="Shiraishi A."/>
            <person name="Nakayama K."/>
            <person name="Satake H."/>
        </authorList>
    </citation>
    <scope>NUCLEOTIDE SEQUENCE</scope>
</reference>
<comment type="caution">
    <text evidence="3">The sequence shown here is derived from an EMBL/GenBank/DDBJ whole genome shotgun (WGS) entry which is preliminary data.</text>
</comment>
<reference evidence="3" key="2">
    <citation type="submission" date="2022-01" db="EMBL/GenBank/DDBJ databases">
        <authorList>
            <person name="Yamashiro T."/>
            <person name="Shiraishi A."/>
            <person name="Satake H."/>
            <person name="Nakayama K."/>
        </authorList>
    </citation>
    <scope>NUCLEOTIDE SEQUENCE</scope>
</reference>
<sequence>METHYKPDANSKPHGKPTGSISPIFENYPLTRIMVVQIVLWYLDSGCSRHMTGDRARLINFVEKFIGTVRFGNDEYAAIIGYGDYKLGDTIISRVYYVEGLNPQRTHYSRRSKGRTVADSIAERLTRPTAYKFKTDCMILWNAEERDVVPPGCSIHTVIIDPHGIRGNLQRHTADLIEKYSVFPGPESVKNQESEKSPKEIIKAKKEQAEEKQDSTYSIRSTDEVDIEEFDLKSALFSHMNKKKSANKNKTNYRLYHALMEALIADEDAMDKEVADKVKDHKRKHDSDDDEDDDDDEVPLVGSNQGRSTKRRRSD</sequence>
<dbReference type="Pfam" id="PF22936">
    <property type="entry name" value="Pol_BBD"/>
    <property type="match status" value="1"/>
</dbReference>
<evidence type="ECO:0000256" key="1">
    <source>
        <dbReference type="SAM" id="MobiDB-lite"/>
    </source>
</evidence>
<keyword evidence="4" id="KW-1185">Reference proteome</keyword>
<organism evidence="3 4">
    <name type="scientific">Tanacetum coccineum</name>
    <dbReference type="NCBI Taxonomy" id="301880"/>
    <lineage>
        <taxon>Eukaryota</taxon>
        <taxon>Viridiplantae</taxon>
        <taxon>Streptophyta</taxon>
        <taxon>Embryophyta</taxon>
        <taxon>Tracheophyta</taxon>
        <taxon>Spermatophyta</taxon>
        <taxon>Magnoliopsida</taxon>
        <taxon>eudicotyledons</taxon>
        <taxon>Gunneridae</taxon>
        <taxon>Pentapetalae</taxon>
        <taxon>asterids</taxon>
        <taxon>campanulids</taxon>
        <taxon>Asterales</taxon>
        <taxon>Asteraceae</taxon>
        <taxon>Asteroideae</taxon>
        <taxon>Anthemideae</taxon>
        <taxon>Anthemidinae</taxon>
        <taxon>Tanacetum</taxon>
    </lineage>
</organism>
<dbReference type="EMBL" id="BQNB010009452">
    <property type="protein sequence ID" value="GJS63726.1"/>
    <property type="molecule type" value="Genomic_DNA"/>
</dbReference>
<evidence type="ECO:0000313" key="3">
    <source>
        <dbReference type="EMBL" id="GJS63726.1"/>
    </source>
</evidence>
<dbReference type="Proteomes" id="UP001151760">
    <property type="component" value="Unassembled WGS sequence"/>
</dbReference>
<feature type="region of interest" description="Disordered" evidence="1">
    <location>
        <begin position="274"/>
        <end position="315"/>
    </location>
</feature>
<feature type="non-terminal residue" evidence="3">
    <location>
        <position position="315"/>
    </location>
</feature>
<evidence type="ECO:0000313" key="4">
    <source>
        <dbReference type="Proteomes" id="UP001151760"/>
    </source>
</evidence>
<dbReference type="InterPro" id="IPR054722">
    <property type="entry name" value="PolX-like_BBD"/>
</dbReference>
<evidence type="ECO:0000259" key="2">
    <source>
        <dbReference type="Pfam" id="PF22936"/>
    </source>
</evidence>
<accession>A0ABQ4XEV0</accession>
<proteinExistence type="predicted"/>